<dbReference type="Gene3D" id="3.40.630.30">
    <property type="match status" value="1"/>
</dbReference>
<dbReference type="GO" id="GO:0008999">
    <property type="term" value="F:protein-N-terminal-alanine acetyltransferase activity"/>
    <property type="evidence" value="ECO:0007669"/>
    <property type="project" value="TreeGrafter"/>
</dbReference>
<proteinExistence type="inferred from homology"/>
<dbReference type="PANTHER" id="PTHR43792">
    <property type="entry name" value="GNAT FAMILY, PUTATIVE (AFU_ORTHOLOGUE AFUA_3G00765)-RELATED-RELATED"/>
    <property type="match status" value="1"/>
</dbReference>
<gene>
    <name evidence="5" type="ORF">EDD19_1176</name>
</gene>
<evidence type="ECO:0000256" key="1">
    <source>
        <dbReference type="ARBA" id="ARBA00022679"/>
    </source>
</evidence>
<dbReference type="Proteomes" id="UP000295805">
    <property type="component" value="Unassembled WGS sequence"/>
</dbReference>
<accession>A0A4V6P4I8</accession>
<dbReference type="PROSITE" id="PS51186">
    <property type="entry name" value="GNAT"/>
    <property type="match status" value="1"/>
</dbReference>
<dbReference type="SUPFAM" id="SSF55729">
    <property type="entry name" value="Acyl-CoA N-acyltransferases (Nat)"/>
    <property type="match status" value="1"/>
</dbReference>
<dbReference type="GO" id="GO:0005737">
    <property type="term" value="C:cytoplasm"/>
    <property type="evidence" value="ECO:0007669"/>
    <property type="project" value="TreeGrafter"/>
</dbReference>
<keyword evidence="1 5" id="KW-0808">Transferase</keyword>
<comment type="caution">
    <text evidence="5">The sequence shown here is derived from an EMBL/GenBank/DDBJ whole genome shotgun (WGS) entry which is preliminary data.</text>
</comment>
<sequence>MNRGVSGVWDALTADTAAHPGWPLEAGPLRVPAGVVTLRPVRRRDARAWSALRLFERDYLEPWEPTVEGRWHENNSARAWPPIHAQLRRYARAGATLPAAIELDGRFCGQLTVGGIVRGALHSGWIGYWVGRPFVGGGVATAALALGVDHALGPGALHRVDATVRPENTASRVVLERCGFREEGLLRRYLHVDGAWRDHLLVARTREEHGRGAVAALVEAGRARRA</sequence>
<evidence type="ECO:0000256" key="3">
    <source>
        <dbReference type="ARBA" id="ARBA00038502"/>
    </source>
</evidence>
<dbReference type="InterPro" id="IPR016181">
    <property type="entry name" value="Acyl_CoA_acyltransferase"/>
</dbReference>
<dbReference type="Pfam" id="PF13302">
    <property type="entry name" value="Acetyltransf_3"/>
    <property type="match status" value="1"/>
</dbReference>
<dbReference type="InterPro" id="IPR000182">
    <property type="entry name" value="GNAT_dom"/>
</dbReference>
<protein>
    <submittedName>
        <fullName evidence="5">Ribosomal-protein-alanine N-acetyltransferase</fullName>
    </submittedName>
</protein>
<keyword evidence="2" id="KW-0012">Acyltransferase</keyword>
<dbReference type="AlphaFoldDB" id="A0A4V6P4I8"/>
<reference evidence="5 6" key="1">
    <citation type="submission" date="2019-03" db="EMBL/GenBank/DDBJ databases">
        <title>Root nodule microbial communities of legume samples collected from USA, Mexico and Botswana.</title>
        <authorList>
            <person name="Hirsch A."/>
        </authorList>
    </citation>
    <scope>NUCLEOTIDE SEQUENCE [LARGE SCALE GENOMIC DNA]</scope>
    <source>
        <strain evidence="5 6">55</strain>
    </source>
</reference>
<dbReference type="InterPro" id="IPR051531">
    <property type="entry name" value="N-acetyltransferase"/>
</dbReference>
<evidence type="ECO:0000313" key="5">
    <source>
        <dbReference type="EMBL" id="TCW22892.1"/>
    </source>
</evidence>
<comment type="similarity">
    <text evidence="3">Belongs to the acetyltransferase family. RimJ subfamily.</text>
</comment>
<evidence type="ECO:0000259" key="4">
    <source>
        <dbReference type="PROSITE" id="PS51186"/>
    </source>
</evidence>
<organism evidence="5 6">
    <name type="scientific">Dietzia cinnamea</name>
    <dbReference type="NCBI Taxonomy" id="321318"/>
    <lineage>
        <taxon>Bacteria</taxon>
        <taxon>Bacillati</taxon>
        <taxon>Actinomycetota</taxon>
        <taxon>Actinomycetes</taxon>
        <taxon>Mycobacteriales</taxon>
        <taxon>Dietziaceae</taxon>
        <taxon>Dietzia</taxon>
    </lineage>
</organism>
<evidence type="ECO:0000256" key="2">
    <source>
        <dbReference type="ARBA" id="ARBA00023315"/>
    </source>
</evidence>
<dbReference type="PANTHER" id="PTHR43792:SF8">
    <property type="entry name" value="[RIBOSOMAL PROTEIN US5]-ALANINE N-ACETYLTRANSFERASE"/>
    <property type="match status" value="1"/>
</dbReference>
<dbReference type="EMBL" id="SMCX01000017">
    <property type="protein sequence ID" value="TCW22892.1"/>
    <property type="molecule type" value="Genomic_DNA"/>
</dbReference>
<name>A0A4V6P4I8_9ACTN</name>
<evidence type="ECO:0000313" key="6">
    <source>
        <dbReference type="Proteomes" id="UP000295805"/>
    </source>
</evidence>
<feature type="domain" description="N-acetyltransferase" evidence="4">
    <location>
        <begin position="36"/>
        <end position="207"/>
    </location>
</feature>